<gene>
    <name evidence="6" type="ORF">DB32_000945</name>
</gene>
<dbReference type="InterPro" id="IPR011837">
    <property type="entry name" value="Glycogen_debranch_GlgX"/>
</dbReference>
<reference evidence="6 7" key="1">
    <citation type="submission" date="2015-03" db="EMBL/GenBank/DDBJ databases">
        <title>Genome assembly of Sandaracinus amylolyticus DSM 53668.</title>
        <authorList>
            <person name="Sharma G."/>
            <person name="Subramanian S."/>
        </authorList>
    </citation>
    <scope>NUCLEOTIDE SEQUENCE [LARGE SCALE GENOMIC DNA]</scope>
    <source>
        <strain evidence="6 7">DSM 53668</strain>
    </source>
</reference>
<name>A0A0F6W018_9BACT</name>
<dbReference type="PANTHER" id="PTHR43002">
    <property type="entry name" value="GLYCOGEN DEBRANCHING ENZYME"/>
    <property type="match status" value="1"/>
</dbReference>
<dbReference type="KEGG" id="samy:DB32_000945"/>
<feature type="region of interest" description="Disordered" evidence="4">
    <location>
        <begin position="1"/>
        <end position="23"/>
    </location>
</feature>
<dbReference type="Proteomes" id="UP000034883">
    <property type="component" value="Chromosome"/>
</dbReference>
<dbReference type="OrthoDB" id="9760647at2"/>
<dbReference type="InterPro" id="IPR013780">
    <property type="entry name" value="Glyco_hydro_b"/>
</dbReference>
<dbReference type="SMART" id="SM00642">
    <property type="entry name" value="Aamy"/>
    <property type="match status" value="1"/>
</dbReference>
<protein>
    <submittedName>
        <fullName evidence="6">Glycogen debranching enzyme</fullName>
    </submittedName>
</protein>
<dbReference type="GO" id="GO:0005980">
    <property type="term" value="P:glycogen catabolic process"/>
    <property type="evidence" value="ECO:0007669"/>
    <property type="project" value="InterPro"/>
</dbReference>
<keyword evidence="3" id="KW-0326">Glycosidase</keyword>
<evidence type="ECO:0000256" key="1">
    <source>
        <dbReference type="ARBA" id="ARBA00008061"/>
    </source>
</evidence>
<dbReference type="SUPFAM" id="SSF51445">
    <property type="entry name" value="(Trans)glycosidases"/>
    <property type="match status" value="1"/>
</dbReference>
<evidence type="ECO:0000256" key="2">
    <source>
        <dbReference type="ARBA" id="ARBA00022801"/>
    </source>
</evidence>
<sequence length="704" mass="78722">MNDARRHSAPAESRPGEPEPLGATWDGTGTNFCVFSDVAERVELCLFDDAGRERRVEMLERTGYRWHCFLPDVGPGTRYGYRVHGPWDPARGHRCNPQKLLLDPYAKSIVGAVAAATETLGHREHDENARDDRDSAPFVPRSVVTHPFFDWGHDRPPRVPWHDTVLYELHVKGFTARHPAIPPALRGTYAGLAHPAAIDHLVRLGVTSVELMPIHTFASEPHLVRRGLVNYWGYNTIGYFAPHAGYARRGADPISELKSAIKALHEARIEVLLDVVYNHTGEGDHRGPTLCFRGFDNASYYRLDPQNPSRYQDFTGCGNTLDATQPHVLQLIMDSLRHWVEEFHVDGFRFDLAAALARGEHGAAGLSSFLDVVQQDPIVSRVKLIAEPWDIGWDGYHVGRFPPHWSEWNGKYRDATRRFWRGDPGSVGELATRLAGSADLYANNGRRPFASVNFVTAHDGFTLRDLVSYERKHNERNGEENRDGSNDNRSDNHGVEGPTDDPKVNALRARQQRNFLATIFLSQGVPLLLAGDEMGRTQLGNNNAYCLDDETSWVDWSGRDRALLEHARSLIALRRAHPVFRRHTFFRGDGDVAWYRHDGAPMGEHDWTTSHVRSLGMHLDGLAIGARDASGAPLVGDSFYVFFCAQRGPIELRLPRALASDEWFVALDTSGAREEGGTVHGPLALEGPLVLVLQQVRARHSLAP</sequence>
<dbReference type="CDD" id="cd02856">
    <property type="entry name" value="E_set_GDE_Isoamylase_N"/>
    <property type="match status" value="1"/>
</dbReference>
<comment type="similarity">
    <text evidence="1">Belongs to the glycosyl hydrolase 13 family.</text>
</comment>
<dbReference type="Pfam" id="PF02922">
    <property type="entry name" value="CBM_48"/>
    <property type="match status" value="1"/>
</dbReference>
<keyword evidence="2" id="KW-0378">Hydrolase</keyword>
<organism evidence="6 7">
    <name type="scientific">Sandaracinus amylolyticus</name>
    <dbReference type="NCBI Taxonomy" id="927083"/>
    <lineage>
        <taxon>Bacteria</taxon>
        <taxon>Pseudomonadati</taxon>
        <taxon>Myxococcota</taxon>
        <taxon>Polyangia</taxon>
        <taxon>Polyangiales</taxon>
        <taxon>Sandaracinaceae</taxon>
        <taxon>Sandaracinus</taxon>
    </lineage>
</organism>
<dbReference type="STRING" id="927083.DB32_000945"/>
<evidence type="ECO:0000313" key="7">
    <source>
        <dbReference type="Proteomes" id="UP000034883"/>
    </source>
</evidence>
<evidence type="ECO:0000259" key="5">
    <source>
        <dbReference type="SMART" id="SM00642"/>
    </source>
</evidence>
<keyword evidence="7" id="KW-1185">Reference proteome</keyword>
<dbReference type="SUPFAM" id="SSF51011">
    <property type="entry name" value="Glycosyl hydrolase domain"/>
    <property type="match status" value="1"/>
</dbReference>
<dbReference type="Gene3D" id="2.60.40.1180">
    <property type="entry name" value="Golgi alpha-mannosidase II"/>
    <property type="match status" value="1"/>
</dbReference>
<evidence type="ECO:0000313" key="6">
    <source>
        <dbReference type="EMBL" id="AKF03796.1"/>
    </source>
</evidence>
<accession>A0A0F6W018</accession>
<dbReference type="Gene3D" id="3.20.20.80">
    <property type="entry name" value="Glycosidases"/>
    <property type="match status" value="1"/>
</dbReference>
<dbReference type="CDD" id="cd11326">
    <property type="entry name" value="AmyAc_Glg_debranch"/>
    <property type="match status" value="1"/>
</dbReference>
<dbReference type="InterPro" id="IPR013783">
    <property type="entry name" value="Ig-like_fold"/>
</dbReference>
<dbReference type="AlphaFoldDB" id="A0A0F6W018"/>
<dbReference type="Gene3D" id="2.60.40.10">
    <property type="entry name" value="Immunoglobulins"/>
    <property type="match status" value="1"/>
</dbReference>
<feature type="domain" description="Glycosyl hydrolase family 13 catalytic" evidence="5">
    <location>
        <begin position="168"/>
        <end position="574"/>
    </location>
</feature>
<dbReference type="RefSeq" id="WP_053231218.1">
    <property type="nucleotide sequence ID" value="NZ_CP011125.1"/>
</dbReference>
<dbReference type="NCBIfam" id="TIGR02100">
    <property type="entry name" value="glgX_debranch"/>
    <property type="match status" value="1"/>
</dbReference>
<dbReference type="EMBL" id="CP011125">
    <property type="protein sequence ID" value="AKF03796.1"/>
    <property type="molecule type" value="Genomic_DNA"/>
</dbReference>
<dbReference type="InterPro" id="IPR044505">
    <property type="entry name" value="GlgX_Isoamylase_N_E_set"/>
</dbReference>
<dbReference type="InterPro" id="IPR004193">
    <property type="entry name" value="Glyco_hydro_13_N"/>
</dbReference>
<dbReference type="InterPro" id="IPR006047">
    <property type="entry name" value="GH13_cat_dom"/>
</dbReference>
<dbReference type="InterPro" id="IPR014756">
    <property type="entry name" value="Ig_E-set"/>
</dbReference>
<dbReference type="SUPFAM" id="SSF81296">
    <property type="entry name" value="E set domains"/>
    <property type="match status" value="1"/>
</dbReference>
<proteinExistence type="inferred from homology"/>
<evidence type="ECO:0000256" key="4">
    <source>
        <dbReference type="SAM" id="MobiDB-lite"/>
    </source>
</evidence>
<evidence type="ECO:0000256" key="3">
    <source>
        <dbReference type="ARBA" id="ARBA00023295"/>
    </source>
</evidence>
<dbReference type="GO" id="GO:0004135">
    <property type="term" value="F:amylo-alpha-1,6-glucosidase activity"/>
    <property type="evidence" value="ECO:0007669"/>
    <property type="project" value="InterPro"/>
</dbReference>
<feature type="region of interest" description="Disordered" evidence="4">
    <location>
        <begin position="472"/>
        <end position="504"/>
    </location>
</feature>
<dbReference type="InterPro" id="IPR017853">
    <property type="entry name" value="GH"/>
</dbReference>
<feature type="compositionally biased region" description="Basic and acidic residues" evidence="4">
    <location>
        <begin position="472"/>
        <end position="494"/>
    </location>
</feature>